<name>A0A7Y4F0R6_VIBAL</name>
<protein>
    <submittedName>
        <fullName evidence="1">Uncharacterized protein</fullName>
    </submittedName>
</protein>
<sequence length="66" mass="7372">MKKCCGKTVTTYIVCTAHEFCGEQHGEDFARKMLNEAGIKMANKKDAETIKSLGQQYVDTVNRLTS</sequence>
<dbReference type="AlphaFoldDB" id="A0A7Y4F0R6"/>
<dbReference type="Proteomes" id="UP000532247">
    <property type="component" value="Unassembled WGS sequence"/>
</dbReference>
<dbReference type="RefSeq" id="WP_065788124.1">
    <property type="nucleotide sequence ID" value="NZ_VTYF01000015.1"/>
</dbReference>
<accession>A0A7Y4F0R6</accession>
<dbReference type="EMBL" id="VTYF01000015">
    <property type="protein sequence ID" value="NOI11170.1"/>
    <property type="molecule type" value="Genomic_DNA"/>
</dbReference>
<reference evidence="1 2" key="1">
    <citation type="submission" date="2019-09" db="EMBL/GenBank/DDBJ databases">
        <title>Draft genome sequencing and comparative genomics of hatchery-associated Vibrios.</title>
        <authorList>
            <person name="Kehlet-Delgado H."/>
            <person name="Mueller R.S."/>
        </authorList>
    </citation>
    <scope>NUCLEOTIDE SEQUENCE [LARGE SCALE GENOMIC DNA]</scope>
    <source>
        <strain evidence="1 2">081416A</strain>
    </source>
</reference>
<evidence type="ECO:0000313" key="2">
    <source>
        <dbReference type="Proteomes" id="UP000532247"/>
    </source>
</evidence>
<comment type="caution">
    <text evidence="1">The sequence shown here is derived from an EMBL/GenBank/DDBJ whole genome shotgun (WGS) entry which is preliminary data.</text>
</comment>
<proteinExistence type="predicted"/>
<gene>
    <name evidence="1" type="ORF">F0254_20250</name>
</gene>
<organism evidence="1 2">
    <name type="scientific">Vibrio alginolyticus</name>
    <dbReference type="NCBI Taxonomy" id="663"/>
    <lineage>
        <taxon>Bacteria</taxon>
        <taxon>Pseudomonadati</taxon>
        <taxon>Pseudomonadota</taxon>
        <taxon>Gammaproteobacteria</taxon>
        <taxon>Vibrionales</taxon>
        <taxon>Vibrionaceae</taxon>
        <taxon>Vibrio</taxon>
    </lineage>
</organism>
<evidence type="ECO:0000313" key="1">
    <source>
        <dbReference type="EMBL" id="NOI11170.1"/>
    </source>
</evidence>